<dbReference type="EMBL" id="JAENHL010000007">
    <property type="protein sequence ID" value="MBK1867806.1"/>
    <property type="molecule type" value="Genomic_DNA"/>
</dbReference>
<evidence type="ECO:0000313" key="2">
    <source>
        <dbReference type="Proteomes" id="UP000616151"/>
    </source>
</evidence>
<proteinExistence type="predicted"/>
<reference evidence="1" key="1">
    <citation type="submission" date="2021-01" db="EMBL/GenBank/DDBJ databases">
        <authorList>
            <person name="Sun Q."/>
        </authorList>
    </citation>
    <scope>NUCLEOTIDE SEQUENCE</scope>
    <source>
        <strain evidence="1">YIM B02566</strain>
    </source>
</reference>
<comment type="caution">
    <text evidence="1">The sequence shown here is derived from an EMBL/GenBank/DDBJ whole genome shotgun (WGS) entry which is preliminary data.</text>
</comment>
<protein>
    <submittedName>
        <fullName evidence="1">Short chain dehydrogenase</fullName>
    </submittedName>
</protein>
<evidence type="ECO:0000313" key="1">
    <source>
        <dbReference type="EMBL" id="MBK1867806.1"/>
    </source>
</evidence>
<keyword evidence="2" id="KW-1185">Reference proteome</keyword>
<name>A0ACC5R562_9HYPH</name>
<sequence>MRVLIIGASGALGQAAVAALKGRHEIVTAGRSSGDVKVDLTDRASIERMYKDAGKLDAVVACTGHAHFGPLATMTEDQFMHGLKDKLMGQVNVVLIGQSLINDGGSFTLTGGVLDRDPIRKGVNASTVNGALNAFALSAAIELSRGIRINVVSPTVLEVSAKKYDGFFPGHQPVSSARVGLAYVKSVEGAITGQVIKLD</sequence>
<gene>
    <name evidence="1" type="ORF">JHL16_15720</name>
</gene>
<dbReference type="Proteomes" id="UP000616151">
    <property type="component" value="Unassembled WGS sequence"/>
</dbReference>
<accession>A0ACC5R562</accession>
<organism evidence="1 2">
    <name type="scientific">Taklimakanibacter albus</name>
    <dbReference type="NCBI Taxonomy" id="2800327"/>
    <lineage>
        <taxon>Bacteria</taxon>
        <taxon>Pseudomonadati</taxon>
        <taxon>Pseudomonadota</taxon>
        <taxon>Alphaproteobacteria</taxon>
        <taxon>Hyphomicrobiales</taxon>
        <taxon>Aestuariivirgaceae</taxon>
        <taxon>Taklimakanibacter</taxon>
    </lineage>
</organism>